<dbReference type="PANTHER" id="PTHR43132">
    <property type="entry name" value="ARSENICAL RESISTANCE OPERON REPRESSOR ARSR-RELATED"/>
    <property type="match status" value="1"/>
</dbReference>
<dbReference type="Proteomes" id="UP000631535">
    <property type="component" value="Unassembled WGS sequence"/>
</dbReference>
<dbReference type="InterPro" id="IPR012318">
    <property type="entry name" value="HTH_CRP"/>
</dbReference>
<reference evidence="8" key="1">
    <citation type="journal article" date="2019" name="Int. J. Syst. Evol. Microbiol.">
        <title>The Global Catalogue of Microorganisms (GCM) 10K type strain sequencing project: providing services to taxonomists for standard genome sequencing and annotation.</title>
        <authorList>
            <consortium name="The Broad Institute Genomics Platform"/>
            <consortium name="The Broad Institute Genome Sequencing Center for Infectious Disease"/>
            <person name="Wu L."/>
            <person name="Ma J."/>
        </authorList>
    </citation>
    <scope>NUCLEOTIDE SEQUENCE [LARGE SCALE GENOMIC DNA]</scope>
    <source>
        <strain evidence="8">CGMCC 4.7178</strain>
    </source>
</reference>
<proteinExistence type="predicted"/>
<evidence type="ECO:0000256" key="3">
    <source>
        <dbReference type="ARBA" id="ARBA00023163"/>
    </source>
</evidence>
<comment type="caution">
    <text evidence="7">The sequence shown here is derived from an EMBL/GenBank/DDBJ whole genome shotgun (WGS) entry which is preliminary data.</text>
</comment>
<dbReference type="InterPro" id="IPR036388">
    <property type="entry name" value="WH-like_DNA-bd_sf"/>
</dbReference>
<dbReference type="PRINTS" id="PR00778">
    <property type="entry name" value="HTHARSR"/>
</dbReference>
<dbReference type="SMART" id="SM00419">
    <property type="entry name" value="HTH_CRP"/>
    <property type="match status" value="1"/>
</dbReference>
<dbReference type="Pfam" id="PF12840">
    <property type="entry name" value="HTH_20"/>
    <property type="match status" value="1"/>
</dbReference>
<keyword evidence="3" id="KW-0804">Transcription</keyword>
<dbReference type="InterPro" id="IPR051011">
    <property type="entry name" value="Metal_resp_trans_reg"/>
</dbReference>
<dbReference type="SMART" id="SM00418">
    <property type="entry name" value="HTH_ARSR"/>
    <property type="match status" value="1"/>
</dbReference>
<dbReference type="InterPro" id="IPR036390">
    <property type="entry name" value="WH_DNA-bd_sf"/>
</dbReference>
<dbReference type="CDD" id="cd00090">
    <property type="entry name" value="HTH_ARSR"/>
    <property type="match status" value="1"/>
</dbReference>
<gene>
    <name evidence="7" type="ORF">GCM10012287_05930</name>
</gene>
<dbReference type="Gene3D" id="1.10.10.10">
    <property type="entry name" value="Winged helix-like DNA-binding domain superfamily/Winged helix DNA-binding domain"/>
    <property type="match status" value="1"/>
</dbReference>
<feature type="domain" description="HTH arsR-type" evidence="5">
    <location>
        <begin position="255"/>
        <end position="330"/>
    </location>
</feature>
<feature type="compositionally biased region" description="Low complexity" evidence="4">
    <location>
        <begin position="331"/>
        <end position="340"/>
    </location>
</feature>
<dbReference type="EMBL" id="BMMP01000002">
    <property type="protein sequence ID" value="GGO43244.1"/>
    <property type="molecule type" value="Genomic_DNA"/>
</dbReference>
<accession>A0ABQ2LTT1</accession>
<feature type="region of interest" description="Disordered" evidence="4">
    <location>
        <begin position="322"/>
        <end position="350"/>
    </location>
</feature>
<evidence type="ECO:0000256" key="1">
    <source>
        <dbReference type="ARBA" id="ARBA00023015"/>
    </source>
</evidence>
<evidence type="ECO:0000259" key="5">
    <source>
        <dbReference type="SMART" id="SM00418"/>
    </source>
</evidence>
<keyword evidence="8" id="KW-1185">Reference proteome</keyword>
<evidence type="ECO:0000256" key="4">
    <source>
        <dbReference type="SAM" id="MobiDB-lite"/>
    </source>
</evidence>
<evidence type="ECO:0000259" key="6">
    <source>
        <dbReference type="SMART" id="SM00419"/>
    </source>
</evidence>
<dbReference type="RefSeq" id="WP_189035453.1">
    <property type="nucleotide sequence ID" value="NZ_BMMP01000002.1"/>
</dbReference>
<evidence type="ECO:0000313" key="7">
    <source>
        <dbReference type="EMBL" id="GGO43244.1"/>
    </source>
</evidence>
<name>A0ABQ2LTT1_9ACTN</name>
<keyword evidence="1" id="KW-0805">Transcription regulation</keyword>
<evidence type="ECO:0000256" key="2">
    <source>
        <dbReference type="ARBA" id="ARBA00023125"/>
    </source>
</evidence>
<keyword evidence="2" id="KW-0238">DNA-binding</keyword>
<feature type="domain" description="HTH crp-type" evidence="6">
    <location>
        <begin position="268"/>
        <end position="317"/>
    </location>
</feature>
<dbReference type="InterPro" id="IPR011991">
    <property type="entry name" value="ArsR-like_HTH"/>
</dbReference>
<feature type="compositionally biased region" description="Gly residues" evidence="4">
    <location>
        <begin position="341"/>
        <end position="350"/>
    </location>
</feature>
<protein>
    <submittedName>
        <fullName evidence="7">Transcriptional regulator</fullName>
    </submittedName>
</protein>
<sequence length="350" mass="37474">MAGVLRIHFTDRDFRYVQLAKSADPIWEAILGLHVLSTSTTRLPPELRPWRRGAAARAQNDELRAACRLLGDLAPADAAYFPDFLTPVESEEGMSVGLRTLRSTSRARLARELQEAARYRPMPGWTRRLASGDRQLLDQVADAVLRFHAELIAPDWSEVEATVAAHRDRRTDALEGGMTAVLEKLGCFTWRDPVLTAPYPVDSDLRLRGRGIRLIPSFFCHTMPIAIADPNLPPVVVYPVSSQPPASQAAAGSPDALGALLGTGRARVLDALTVAFTTGSVAARLGLSASTVSGHLKVLRDAGLVHSERAGAHVVHRLTGRGRHLLGTDGPGPASPVAGGPRSGGAGRRG</sequence>
<dbReference type="PANTHER" id="PTHR43132:SF6">
    <property type="entry name" value="HTH-TYPE TRANSCRIPTIONAL REPRESSOR CZRA"/>
    <property type="match status" value="1"/>
</dbReference>
<evidence type="ECO:0000313" key="8">
    <source>
        <dbReference type="Proteomes" id="UP000631535"/>
    </source>
</evidence>
<organism evidence="7 8">
    <name type="scientific">Streptomyces daqingensis</name>
    <dbReference type="NCBI Taxonomy" id="1472640"/>
    <lineage>
        <taxon>Bacteria</taxon>
        <taxon>Bacillati</taxon>
        <taxon>Actinomycetota</taxon>
        <taxon>Actinomycetes</taxon>
        <taxon>Kitasatosporales</taxon>
        <taxon>Streptomycetaceae</taxon>
        <taxon>Streptomyces</taxon>
    </lineage>
</organism>
<dbReference type="InterPro" id="IPR001845">
    <property type="entry name" value="HTH_ArsR_DNA-bd_dom"/>
</dbReference>
<dbReference type="SUPFAM" id="SSF46785">
    <property type="entry name" value="Winged helix' DNA-binding domain"/>
    <property type="match status" value="1"/>
</dbReference>